<dbReference type="Gene3D" id="3.10.450.50">
    <property type="match status" value="1"/>
</dbReference>
<dbReference type="InterPro" id="IPR032710">
    <property type="entry name" value="NTF2-like_dom_sf"/>
</dbReference>
<organism evidence="2 3">
    <name type="scientific">Streptomyces kaempferi</name>
    <dbReference type="NCBI Taxonomy" id="333725"/>
    <lineage>
        <taxon>Bacteria</taxon>
        <taxon>Bacillati</taxon>
        <taxon>Actinomycetota</taxon>
        <taxon>Actinomycetes</taxon>
        <taxon>Kitasatosporales</taxon>
        <taxon>Streptomycetaceae</taxon>
        <taxon>Streptomyces</taxon>
    </lineage>
</organism>
<protein>
    <submittedName>
        <fullName evidence="2">Nuclear transport factor 2 family protein</fullName>
    </submittedName>
</protein>
<reference evidence="3" key="1">
    <citation type="journal article" date="2019" name="Int. J. Syst. Evol. Microbiol.">
        <title>The Global Catalogue of Microorganisms (GCM) 10K type strain sequencing project: providing services to taxonomists for standard genome sequencing and annotation.</title>
        <authorList>
            <consortium name="The Broad Institute Genomics Platform"/>
            <consortium name="The Broad Institute Genome Sequencing Center for Infectious Disease"/>
            <person name="Wu L."/>
            <person name="Ma J."/>
        </authorList>
    </citation>
    <scope>NUCLEOTIDE SEQUENCE [LARGE SCALE GENOMIC DNA]</scope>
    <source>
        <strain evidence="3">CGMCC 4.7020</strain>
    </source>
</reference>
<sequence length="152" mass="17428">MTDHLRDRYEIVELCTRMGWHLDHCQWDELVDLFTDEIRLDYTSLNGGEPVTLPRKDVIEKWRSNREGLAATQHLVSNQLVDVDGDTAEATAMFQATHLLPNEFGGPLWTLAGEYRYALLRTADGWRIKGLTMSIIWAEGNRNIRDLAVQAD</sequence>
<dbReference type="InterPro" id="IPR037401">
    <property type="entry name" value="SnoaL-like"/>
</dbReference>
<keyword evidence="3" id="KW-1185">Reference proteome</keyword>
<dbReference type="Proteomes" id="UP001597058">
    <property type="component" value="Unassembled WGS sequence"/>
</dbReference>
<dbReference type="CDD" id="cd00531">
    <property type="entry name" value="NTF2_like"/>
    <property type="match status" value="1"/>
</dbReference>
<proteinExistence type="predicted"/>
<dbReference type="SUPFAM" id="SSF54427">
    <property type="entry name" value="NTF2-like"/>
    <property type="match status" value="1"/>
</dbReference>
<dbReference type="RefSeq" id="WP_381233804.1">
    <property type="nucleotide sequence ID" value="NZ_JBHSKH010000016.1"/>
</dbReference>
<evidence type="ECO:0000313" key="3">
    <source>
        <dbReference type="Proteomes" id="UP001597058"/>
    </source>
</evidence>
<name>A0ABW3XQC2_9ACTN</name>
<dbReference type="Pfam" id="PF13577">
    <property type="entry name" value="SnoaL_4"/>
    <property type="match status" value="1"/>
</dbReference>
<feature type="domain" description="SnoaL-like" evidence="1">
    <location>
        <begin position="4"/>
        <end position="130"/>
    </location>
</feature>
<evidence type="ECO:0000313" key="2">
    <source>
        <dbReference type="EMBL" id="MFD1311742.1"/>
    </source>
</evidence>
<evidence type="ECO:0000259" key="1">
    <source>
        <dbReference type="Pfam" id="PF13577"/>
    </source>
</evidence>
<gene>
    <name evidence="2" type="ORF">ACFQ5X_38815</name>
</gene>
<dbReference type="EMBL" id="JBHTMM010000089">
    <property type="protein sequence ID" value="MFD1311742.1"/>
    <property type="molecule type" value="Genomic_DNA"/>
</dbReference>
<comment type="caution">
    <text evidence="2">The sequence shown here is derived from an EMBL/GenBank/DDBJ whole genome shotgun (WGS) entry which is preliminary data.</text>
</comment>
<accession>A0ABW3XQC2</accession>